<evidence type="ECO:0000256" key="2">
    <source>
        <dbReference type="ARBA" id="ARBA00023136"/>
    </source>
</evidence>
<gene>
    <name evidence="5" type="ORF">GCM10023187_23300</name>
</gene>
<feature type="signal peptide" evidence="3">
    <location>
        <begin position="1"/>
        <end position="22"/>
    </location>
</feature>
<evidence type="ECO:0000256" key="3">
    <source>
        <dbReference type="SAM" id="SignalP"/>
    </source>
</evidence>
<dbReference type="InterPro" id="IPR000184">
    <property type="entry name" value="Bac_surfAg_D15"/>
</dbReference>
<keyword evidence="2" id="KW-0472">Membrane</keyword>
<comment type="caution">
    <text evidence="5">The sequence shown here is derived from an EMBL/GenBank/DDBJ whole genome shotgun (WGS) entry which is preliminary data.</text>
</comment>
<dbReference type="EMBL" id="BAABHB010000003">
    <property type="protein sequence ID" value="GAA4405159.1"/>
    <property type="molecule type" value="Genomic_DNA"/>
</dbReference>
<dbReference type="InterPro" id="IPR010827">
    <property type="entry name" value="BamA/TamA_POTRA"/>
</dbReference>
<evidence type="ECO:0000313" key="5">
    <source>
        <dbReference type="EMBL" id="GAA4405159.1"/>
    </source>
</evidence>
<evidence type="ECO:0000256" key="1">
    <source>
        <dbReference type="ARBA" id="ARBA00004370"/>
    </source>
</evidence>
<dbReference type="Proteomes" id="UP001500936">
    <property type="component" value="Unassembled WGS sequence"/>
</dbReference>
<sequence>MPMKTCLLGCLLSLLVDSMCQADQADTIQRRAYRLVESISITGNKRTKDFIIRREMDVQPGDTLWLASLNERLQANARRIFNTQLFVSAQVQVDTAQRTSADTTTLALQVVVKENWYIWAAPYARLNDRNLNEWIDRGSDFRRLNYGAFIDHENLFGRMQKLEFVFETGFTDRFTLNYNVPYLTKGRNLGLFSQLRYQTLANVAYNTIGNQLNFIYEDAALLRQFEGRLKLRRRQGFYSFHYADLGYQQTTISESLRELNPFYLQPEQTTQRFMTLGYTYRYDRRDNINFALKGRTFIADLRRMGLLPTDDFESWQFRLAYADYYPLGRNWFGNYMLKAKAFTNPDVPYNLLRGIGYEEDVLRGYDLYVVNGSAYVSGRANIKRELFRRTFPLGFIKWRQFNTLPLNLYLTAFTDWGYVYNRYPDRLSNSLTNRWLRSAGIGLEINTWYNAVVRFNLSRNTLGQTNFFINLQKDIWTRWN</sequence>
<dbReference type="InterPro" id="IPR034746">
    <property type="entry name" value="POTRA"/>
</dbReference>
<dbReference type="Pfam" id="PF07244">
    <property type="entry name" value="POTRA"/>
    <property type="match status" value="1"/>
</dbReference>
<evidence type="ECO:0000313" key="6">
    <source>
        <dbReference type="Proteomes" id="UP001500936"/>
    </source>
</evidence>
<keyword evidence="6" id="KW-1185">Reference proteome</keyword>
<accession>A0ABP8KEU2</accession>
<dbReference type="Gene3D" id="3.10.20.310">
    <property type="entry name" value="membrane protein fhac"/>
    <property type="match status" value="1"/>
</dbReference>
<reference evidence="6" key="1">
    <citation type="journal article" date="2019" name="Int. J. Syst. Evol. Microbiol.">
        <title>The Global Catalogue of Microorganisms (GCM) 10K type strain sequencing project: providing services to taxonomists for standard genome sequencing and annotation.</title>
        <authorList>
            <consortium name="The Broad Institute Genomics Platform"/>
            <consortium name="The Broad Institute Genome Sequencing Center for Infectious Disease"/>
            <person name="Wu L."/>
            <person name="Ma J."/>
        </authorList>
    </citation>
    <scope>NUCLEOTIDE SEQUENCE [LARGE SCALE GENOMIC DNA]</scope>
    <source>
        <strain evidence="6">JCM 17925</strain>
    </source>
</reference>
<keyword evidence="3" id="KW-0732">Signal</keyword>
<feature type="chain" id="PRO_5047241065" description="POTRA domain-containing protein" evidence="3">
    <location>
        <begin position="23"/>
        <end position="480"/>
    </location>
</feature>
<name>A0ABP8KEU2_9BACT</name>
<feature type="domain" description="POTRA" evidence="4">
    <location>
        <begin position="34"/>
        <end position="115"/>
    </location>
</feature>
<proteinExistence type="predicted"/>
<dbReference type="PROSITE" id="PS51779">
    <property type="entry name" value="POTRA"/>
    <property type="match status" value="1"/>
</dbReference>
<comment type="subcellular location">
    <subcellularLocation>
        <location evidence="1">Membrane</location>
    </subcellularLocation>
</comment>
<organism evidence="5 6">
    <name type="scientific">Nibrella viscosa</name>
    <dbReference type="NCBI Taxonomy" id="1084524"/>
    <lineage>
        <taxon>Bacteria</taxon>
        <taxon>Pseudomonadati</taxon>
        <taxon>Bacteroidota</taxon>
        <taxon>Cytophagia</taxon>
        <taxon>Cytophagales</taxon>
        <taxon>Spirosomataceae</taxon>
        <taxon>Nibrella</taxon>
    </lineage>
</organism>
<dbReference type="Pfam" id="PF01103">
    <property type="entry name" value="Omp85"/>
    <property type="match status" value="1"/>
</dbReference>
<evidence type="ECO:0000259" key="4">
    <source>
        <dbReference type="PROSITE" id="PS51779"/>
    </source>
</evidence>
<dbReference type="Gene3D" id="2.40.160.50">
    <property type="entry name" value="membrane protein fhac: a member of the omp85/tpsb transporter family"/>
    <property type="match status" value="1"/>
</dbReference>
<protein>
    <recommendedName>
        <fullName evidence="4">POTRA domain-containing protein</fullName>
    </recommendedName>
</protein>